<proteinExistence type="predicted"/>
<reference evidence="1 2" key="1">
    <citation type="submission" date="2018-08" db="EMBL/GenBank/DDBJ databases">
        <title>A genome reference for cultivated species of the human gut microbiota.</title>
        <authorList>
            <person name="Zou Y."/>
            <person name="Xue W."/>
            <person name="Luo G."/>
        </authorList>
    </citation>
    <scope>NUCLEOTIDE SEQUENCE [LARGE SCALE GENOMIC DNA]</scope>
    <source>
        <strain evidence="1 2">AF14-6AC</strain>
    </source>
</reference>
<protein>
    <recommendedName>
        <fullName evidence="3">Lipoprotein</fullName>
    </recommendedName>
</protein>
<dbReference type="AlphaFoldDB" id="A0A412WLM5"/>
<dbReference type="PROSITE" id="PS51257">
    <property type="entry name" value="PROKAR_LIPOPROTEIN"/>
    <property type="match status" value="1"/>
</dbReference>
<accession>A0A412WLM5</accession>
<organism evidence="1 2">
    <name type="scientific">Odoribacter splanchnicus</name>
    <dbReference type="NCBI Taxonomy" id="28118"/>
    <lineage>
        <taxon>Bacteria</taxon>
        <taxon>Pseudomonadati</taxon>
        <taxon>Bacteroidota</taxon>
        <taxon>Bacteroidia</taxon>
        <taxon>Bacteroidales</taxon>
        <taxon>Odoribacteraceae</taxon>
        <taxon>Odoribacter</taxon>
    </lineage>
</organism>
<evidence type="ECO:0000313" key="2">
    <source>
        <dbReference type="Proteomes" id="UP000283426"/>
    </source>
</evidence>
<dbReference type="RefSeq" id="WP_118107691.1">
    <property type="nucleotide sequence ID" value="NZ_JADNHN010000023.1"/>
</dbReference>
<dbReference type="InterPro" id="IPR032183">
    <property type="entry name" value="PKD-like"/>
</dbReference>
<dbReference type="Proteomes" id="UP000283426">
    <property type="component" value="Unassembled WGS sequence"/>
</dbReference>
<sequence>MKKYILLAIVGLLLMSCFEDKGNYSYTVGEQITVSGVEKEYLRYFMNDRLVVRPEVCSTDPDARFEYLWTISAQGRLGDTLTLDKVLDTLVNWEPNQNYTLVLAVTNMNSGYTVYQEAELIVGTPYSRGWYVLKDDGQQTDIDLYSEQGKLSNILFAVNGQNLKGKAQKLSFIASHQVFDEEQNKYTAQKTLFALTDRDLLGIDISRAGINRTYENIFYEVPEHPRPQMMFETMMCSYFLNDGKVYSIFNMSDNSGKFGLPANLNGGYDYWLSKQAYCDYFNDLLVFDELSSSFYITSYYINSLLEVKDGPDTEMTCSRNNKRLLYMGNKDLYMGKTAYAVMEDLDRPDIRMISRLDLSNRSDYISISNDTILPTEKAFKAEMFTLSQTEEVLYFVAEGKLWARHIAGKHGQEKEQFTIPSGETVSFLKYLKYKEENIDYNYVVLGTQLGTQYKIRFFAKLSGGNIDPHPEVILPREGESASGHAGDVLYVSPKMYDNSYIHTF</sequence>
<name>A0A412WLM5_9BACT</name>
<evidence type="ECO:0008006" key="3">
    <source>
        <dbReference type="Google" id="ProtNLM"/>
    </source>
</evidence>
<comment type="caution">
    <text evidence="1">The sequence shown here is derived from an EMBL/GenBank/DDBJ whole genome shotgun (WGS) entry which is preliminary data.</text>
</comment>
<dbReference type="Pfam" id="PF16407">
    <property type="entry name" value="PKD_2"/>
    <property type="match status" value="1"/>
</dbReference>
<gene>
    <name evidence="1" type="ORF">DWW24_06155</name>
</gene>
<dbReference type="EMBL" id="QRYW01000010">
    <property type="protein sequence ID" value="RGV28102.1"/>
    <property type="molecule type" value="Genomic_DNA"/>
</dbReference>
<evidence type="ECO:0000313" key="1">
    <source>
        <dbReference type="EMBL" id="RGV28102.1"/>
    </source>
</evidence>